<name>W7DJS5_9LIST</name>
<dbReference type="Proteomes" id="UP000019241">
    <property type="component" value="Unassembled WGS sequence"/>
</dbReference>
<evidence type="ECO:0000313" key="2">
    <source>
        <dbReference type="Proteomes" id="UP000019241"/>
    </source>
</evidence>
<reference evidence="1 2" key="1">
    <citation type="submission" date="2012-12" db="EMBL/GenBank/DDBJ databases">
        <title>Novel taxa of Listeriaceae from agricultural environments in the United States.</title>
        <authorList>
            <person name="den Bakker H.C."/>
            <person name="Allred A."/>
            <person name="Warchocki S."/>
            <person name="Wright E.M."/>
            <person name="Burrell A."/>
            <person name="Nightingale K.K."/>
            <person name="Kephart D."/>
            <person name="Wiedmann M."/>
        </authorList>
    </citation>
    <scope>NUCLEOTIDE SEQUENCE [LARGE SCALE GENOMIC DNA]</scope>
    <source>
        <strain evidence="1 2">FSL S10-1203</strain>
    </source>
</reference>
<comment type="caution">
    <text evidence="1">The sequence shown here is derived from an EMBL/GenBank/DDBJ whole genome shotgun (WGS) entry which is preliminary data.</text>
</comment>
<dbReference type="EMBL" id="AODM01000066">
    <property type="protein sequence ID" value="EUJ47649.1"/>
    <property type="molecule type" value="Genomic_DNA"/>
</dbReference>
<dbReference type="PATRIC" id="fig|1265822.4.peg.3672"/>
<protein>
    <submittedName>
        <fullName evidence="1">Uncharacterized protein</fullName>
    </submittedName>
</protein>
<evidence type="ECO:0000313" key="1">
    <source>
        <dbReference type="EMBL" id="EUJ47649.1"/>
    </source>
</evidence>
<organism evidence="1 2">
    <name type="scientific">Listeria fleischmannii FSL S10-1203</name>
    <dbReference type="NCBI Taxonomy" id="1265822"/>
    <lineage>
        <taxon>Bacteria</taxon>
        <taxon>Bacillati</taxon>
        <taxon>Bacillota</taxon>
        <taxon>Bacilli</taxon>
        <taxon>Bacillales</taxon>
        <taxon>Listeriaceae</taxon>
        <taxon>Listeria</taxon>
    </lineage>
</organism>
<sequence>MAIEIKPVLVNKLEFNIHGTTLEMRYNDEILKKITTSDFKVMSLTEKLSFEKNKDKSPGEIKKKVIQLYDDIKKERIAFFDDVFGEGVGEALYKQCNNSTTALTSIFDQIKWSIERLAQFNEELTQEES</sequence>
<dbReference type="AlphaFoldDB" id="W7DJS5"/>
<dbReference type="RefSeq" id="WP_036064883.1">
    <property type="nucleotide sequence ID" value="NZ_AODM01000066.1"/>
</dbReference>
<proteinExistence type="predicted"/>
<accession>W7DJS5</accession>
<gene>
    <name evidence="1" type="ORF">MCOL2_18054</name>
</gene>